<evidence type="ECO:0000313" key="4">
    <source>
        <dbReference type="Proteomes" id="UP000250222"/>
    </source>
</evidence>
<proteinExistence type="inferred from homology"/>
<name>A0A2Y9A9B6_9MICO</name>
<dbReference type="RefSeq" id="WP_110851423.1">
    <property type="nucleotide sequence ID" value="NZ_QKLZ01000002.1"/>
</dbReference>
<dbReference type="Proteomes" id="UP000250222">
    <property type="component" value="Unassembled WGS sequence"/>
</dbReference>
<dbReference type="InterPro" id="IPR014729">
    <property type="entry name" value="Rossmann-like_a/b/a_fold"/>
</dbReference>
<dbReference type="SUPFAM" id="SSF52402">
    <property type="entry name" value="Adenine nucleotide alpha hydrolases-like"/>
    <property type="match status" value="1"/>
</dbReference>
<dbReference type="InterPro" id="IPR006015">
    <property type="entry name" value="Universal_stress_UspA"/>
</dbReference>
<dbReference type="EMBL" id="UETB01000002">
    <property type="protein sequence ID" value="SSA39159.1"/>
    <property type="molecule type" value="Genomic_DNA"/>
</dbReference>
<dbReference type="InterPro" id="IPR006016">
    <property type="entry name" value="UspA"/>
</dbReference>
<protein>
    <submittedName>
        <fullName evidence="3">Nucleotide-binding universal stress protein, UspA family</fullName>
    </submittedName>
</protein>
<feature type="domain" description="UspA" evidence="2">
    <location>
        <begin position="25"/>
        <end position="162"/>
    </location>
</feature>
<keyword evidence="4" id="KW-1185">Reference proteome</keyword>
<evidence type="ECO:0000256" key="1">
    <source>
        <dbReference type="ARBA" id="ARBA00008791"/>
    </source>
</evidence>
<dbReference type="CDD" id="cd23659">
    <property type="entry name" value="USP_At3g01520-like"/>
    <property type="match status" value="1"/>
</dbReference>
<organism evidence="3 4">
    <name type="scientific">Georgenia satyanarayanai</name>
    <dbReference type="NCBI Taxonomy" id="860221"/>
    <lineage>
        <taxon>Bacteria</taxon>
        <taxon>Bacillati</taxon>
        <taxon>Actinomycetota</taxon>
        <taxon>Actinomycetes</taxon>
        <taxon>Micrococcales</taxon>
        <taxon>Bogoriellaceae</taxon>
        <taxon>Georgenia</taxon>
    </lineage>
</organism>
<evidence type="ECO:0000259" key="2">
    <source>
        <dbReference type="Pfam" id="PF00582"/>
    </source>
</evidence>
<dbReference type="PRINTS" id="PR01438">
    <property type="entry name" value="UNVRSLSTRESS"/>
</dbReference>
<comment type="similarity">
    <text evidence="1">Belongs to the universal stress protein A family.</text>
</comment>
<dbReference type="AlphaFoldDB" id="A0A2Y9A9B6"/>
<evidence type="ECO:0000313" key="3">
    <source>
        <dbReference type="EMBL" id="SSA39159.1"/>
    </source>
</evidence>
<dbReference type="OrthoDB" id="6174426at2"/>
<dbReference type="PANTHER" id="PTHR46268:SF6">
    <property type="entry name" value="UNIVERSAL STRESS PROTEIN UP12"/>
    <property type="match status" value="1"/>
</dbReference>
<dbReference type="Gene3D" id="3.40.50.620">
    <property type="entry name" value="HUPs"/>
    <property type="match status" value="1"/>
</dbReference>
<dbReference type="Pfam" id="PF00582">
    <property type="entry name" value="Usp"/>
    <property type="match status" value="1"/>
</dbReference>
<dbReference type="PANTHER" id="PTHR46268">
    <property type="entry name" value="STRESS RESPONSE PROTEIN NHAX"/>
    <property type="match status" value="1"/>
</dbReference>
<gene>
    <name evidence="3" type="ORF">SAMN05216184_10276</name>
</gene>
<sequence length="162" mass="16632">MADDDARHSWTMAGIHTAVELDGGVLVGDDGSACAEQALRYAVGEAARRGTDLHVVRAWSIPTAVRPPDAPFGTTPSIVEMQDATLAETRRRAEVAAAEHAGVTVHAHTAFGKAGKALLSAAAGADVLVVGSKGRSKIADMLVGSTAAACIREAKVPVVVVR</sequence>
<accession>A0A2Y9A9B6</accession>
<reference evidence="3 4" key="1">
    <citation type="submission" date="2016-10" db="EMBL/GenBank/DDBJ databases">
        <authorList>
            <person name="Cai Z."/>
        </authorList>
    </citation>
    <scope>NUCLEOTIDE SEQUENCE [LARGE SCALE GENOMIC DNA]</scope>
    <source>
        <strain evidence="3 4">CGMCC 1.10826</strain>
    </source>
</reference>